<dbReference type="EMBL" id="JBFXLT010000002">
    <property type="protein sequence ID" value="KAL2822549.1"/>
    <property type="molecule type" value="Genomic_DNA"/>
</dbReference>
<gene>
    <name evidence="2" type="ORF">BJX63DRAFT_417606</name>
</gene>
<comment type="caution">
    <text evidence="2">The sequence shown here is derived from an EMBL/GenBank/DDBJ whole genome shotgun (WGS) entry which is preliminary data.</text>
</comment>
<reference evidence="2 3" key="1">
    <citation type="submission" date="2024-07" db="EMBL/GenBank/DDBJ databases">
        <title>Section-level genome sequencing and comparative genomics of Aspergillus sections Usti and Cavernicolus.</title>
        <authorList>
            <consortium name="Lawrence Berkeley National Laboratory"/>
            <person name="Nybo J.L."/>
            <person name="Vesth T.C."/>
            <person name="Theobald S."/>
            <person name="Frisvad J.C."/>
            <person name="Larsen T.O."/>
            <person name="Kjaerboelling I."/>
            <person name="Rothschild-Mancinelli K."/>
            <person name="Lyhne E.K."/>
            <person name="Kogle M.E."/>
            <person name="Barry K."/>
            <person name="Clum A."/>
            <person name="Na H."/>
            <person name="Ledsgaard L."/>
            <person name="Lin J."/>
            <person name="Lipzen A."/>
            <person name="Kuo A."/>
            <person name="Riley R."/>
            <person name="Mondo S."/>
            <person name="Labutti K."/>
            <person name="Haridas S."/>
            <person name="Pangalinan J."/>
            <person name="Salamov A.A."/>
            <person name="Simmons B.A."/>
            <person name="Magnuson J.K."/>
            <person name="Chen J."/>
            <person name="Drula E."/>
            <person name="Henrissat B."/>
            <person name="Wiebenga A."/>
            <person name="Lubbers R.J."/>
            <person name="Gomes A.C."/>
            <person name="Makela M.R."/>
            <person name="Stajich J."/>
            <person name="Grigoriev I.V."/>
            <person name="Mortensen U.H."/>
            <person name="De Vries R.P."/>
            <person name="Baker S.E."/>
            <person name="Andersen M.R."/>
        </authorList>
    </citation>
    <scope>NUCLEOTIDE SEQUENCE [LARGE SCALE GENOMIC DNA]</scope>
    <source>
        <strain evidence="2 3">CBS 588.65</strain>
    </source>
</reference>
<evidence type="ECO:0000313" key="3">
    <source>
        <dbReference type="Proteomes" id="UP001610334"/>
    </source>
</evidence>
<dbReference type="PANTHER" id="PTHR37535:SF2">
    <property type="entry name" value="FINGER DOMAIN PROTEIN, PUTATIVE (AFU_ORTHOLOGUE AFUA_6G09300)-RELATED"/>
    <property type="match status" value="1"/>
</dbReference>
<proteinExistence type="predicted"/>
<dbReference type="Proteomes" id="UP001610334">
    <property type="component" value="Unassembled WGS sequence"/>
</dbReference>
<evidence type="ECO:0000256" key="1">
    <source>
        <dbReference type="SAM" id="MobiDB-lite"/>
    </source>
</evidence>
<feature type="region of interest" description="Disordered" evidence="1">
    <location>
        <begin position="27"/>
        <end position="49"/>
    </location>
</feature>
<sequence length="161" mass="18009">MALQHLARRINAINAITVFCPVEEGRPTPRTAQSCRRPVPDDDDDEFGAPAKRQRHVLEDDTEIALRQAMESVRIKDLKERSTICFLCLGNPDLPLKQRTATPGSLTRHFLRKHVNPPWPAKGLECNDCGMESLARKADLLNHAERCHGTIVRGQAQGKLA</sequence>
<dbReference type="PANTHER" id="PTHR37535">
    <property type="entry name" value="FLUG DOMAIN PROTEIN"/>
    <property type="match status" value="1"/>
</dbReference>
<evidence type="ECO:0008006" key="4">
    <source>
        <dbReference type="Google" id="ProtNLM"/>
    </source>
</evidence>
<protein>
    <recommendedName>
        <fullName evidence="4">C2H2-type domain-containing protein</fullName>
    </recommendedName>
</protein>
<organism evidence="2 3">
    <name type="scientific">Aspergillus granulosus</name>
    <dbReference type="NCBI Taxonomy" id="176169"/>
    <lineage>
        <taxon>Eukaryota</taxon>
        <taxon>Fungi</taxon>
        <taxon>Dikarya</taxon>
        <taxon>Ascomycota</taxon>
        <taxon>Pezizomycotina</taxon>
        <taxon>Eurotiomycetes</taxon>
        <taxon>Eurotiomycetidae</taxon>
        <taxon>Eurotiales</taxon>
        <taxon>Aspergillaceae</taxon>
        <taxon>Aspergillus</taxon>
        <taxon>Aspergillus subgen. Nidulantes</taxon>
    </lineage>
</organism>
<name>A0ABR4I462_9EURO</name>
<accession>A0ABR4I462</accession>
<evidence type="ECO:0000313" key="2">
    <source>
        <dbReference type="EMBL" id="KAL2822549.1"/>
    </source>
</evidence>
<keyword evidence="3" id="KW-1185">Reference proteome</keyword>